<evidence type="ECO:0000313" key="2">
    <source>
        <dbReference type="EMBL" id="CBH17908.1"/>
    </source>
</evidence>
<evidence type="ECO:0000313" key="3">
    <source>
        <dbReference type="Proteomes" id="UP000002316"/>
    </source>
</evidence>
<feature type="chain" id="PRO_5003006369" description="T. brucei spp.-specific protein" evidence="1">
    <location>
        <begin position="24"/>
        <end position="142"/>
    </location>
</feature>
<dbReference type="GeneID" id="23866163"/>
<proteinExistence type="predicted"/>
<accession>D0A8A7</accession>
<gene>
    <name evidence="2" type="ORF">TbgDal_XI10270</name>
</gene>
<dbReference type="EMBL" id="FN554974">
    <property type="protein sequence ID" value="CBH17908.1"/>
    <property type="molecule type" value="Genomic_DNA"/>
</dbReference>
<reference evidence="3" key="1">
    <citation type="journal article" date="2010" name="PLoS Negl. Trop. Dis.">
        <title>The genome sequence of Trypanosoma brucei gambiense, causative agent of chronic human african trypanosomiasis.</title>
        <authorList>
            <person name="Jackson A.P."/>
            <person name="Sanders M."/>
            <person name="Berry A."/>
            <person name="McQuillan J."/>
            <person name="Aslett M.A."/>
            <person name="Quail M.A."/>
            <person name="Chukualim B."/>
            <person name="Capewell P."/>
            <person name="MacLeod A."/>
            <person name="Melville S.E."/>
            <person name="Gibson W."/>
            <person name="Barry J.D."/>
            <person name="Berriman M."/>
            <person name="Hertz-Fowler C."/>
        </authorList>
    </citation>
    <scope>NUCLEOTIDE SEQUENCE [LARGE SCALE GENOMIC DNA]</scope>
    <source>
        <strain evidence="3">MHOM/CI/86/DAL972</strain>
    </source>
</reference>
<organism evidence="2 3">
    <name type="scientific">Trypanosoma brucei gambiense (strain MHOM/CI/86/DAL972)</name>
    <dbReference type="NCBI Taxonomy" id="679716"/>
    <lineage>
        <taxon>Eukaryota</taxon>
        <taxon>Discoba</taxon>
        <taxon>Euglenozoa</taxon>
        <taxon>Kinetoplastea</taxon>
        <taxon>Metakinetoplastina</taxon>
        <taxon>Trypanosomatida</taxon>
        <taxon>Trypanosomatidae</taxon>
        <taxon>Trypanosoma</taxon>
    </lineage>
</organism>
<dbReference type="Proteomes" id="UP000002316">
    <property type="component" value="Chromosome 11"/>
</dbReference>
<name>D0A8A7_TRYB9</name>
<dbReference type="RefSeq" id="XP_011780172.1">
    <property type="nucleotide sequence ID" value="XM_011781870.1"/>
</dbReference>
<evidence type="ECO:0008006" key="4">
    <source>
        <dbReference type="Google" id="ProtNLM"/>
    </source>
</evidence>
<dbReference type="KEGG" id="tbg:TbgDal_XI10270"/>
<protein>
    <recommendedName>
        <fullName evidence="4">T. brucei spp.-specific protein</fullName>
    </recommendedName>
</protein>
<feature type="signal peptide" evidence="1">
    <location>
        <begin position="1"/>
        <end position="23"/>
    </location>
</feature>
<keyword evidence="1" id="KW-0732">Signal</keyword>
<sequence length="142" mass="16632">MVLYHFLLRLPHHLFRFLVPVCCCMYEKKTAKSTTVKQKEKKTTTFRGSTSSVDDTMNLCSVKVLCVCVCVCVCVCKQTFPLSFPQPTYPFVYFPRLFNGMQRWTGETTYNTHAIKEKKETVEYIHTYLFVQEGEEGLRRMD</sequence>
<evidence type="ECO:0000256" key="1">
    <source>
        <dbReference type="SAM" id="SignalP"/>
    </source>
</evidence>
<dbReference type="AlphaFoldDB" id="D0A8A7"/>